<proteinExistence type="predicted"/>
<sequence length="335" mass="37004">MMMSSTWAAPQQRKRGREEEYADISPGGTLGFTEHRSKRIQAFPHSRSQTSPRFPAQAPSFPPLTQQPRTFAEESSEHTLAEHCGWADEPELTSHNASSGMMVDCDMDMMDTEEPTAPVQPVVNNQQFLGPASFQKEPTGTSVSGRIPTPIHCTFASQIRGHNGNNWNETRHMALATTPEEPSDMAFSHNGMVNEQHVVQNAQAMVDWNMVQQHAQQRRLPSPIPSENGGEDMSGMEINNFGQVTHQHPLIAGIPHREATPGAESPNGNAGGMEVEPYGTGTPSPKRGHSRSRHTLNSWTNPQPGMKRSFSIGYRADCEKCQRKVPGHFNHIIIS</sequence>
<reference evidence="2" key="1">
    <citation type="journal article" date="2023" name="Mol. Phylogenet. Evol.">
        <title>Genome-scale phylogeny and comparative genomics of the fungal order Sordariales.</title>
        <authorList>
            <person name="Hensen N."/>
            <person name="Bonometti L."/>
            <person name="Westerberg I."/>
            <person name="Brannstrom I.O."/>
            <person name="Guillou S."/>
            <person name="Cros-Aarteil S."/>
            <person name="Calhoun S."/>
            <person name="Haridas S."/>
            <person name="Kuo A."/>
            <person name="Mondo S."/>
            <person name="Pangilinan J."/>
            <person name="Riley R."/>
            <person name="LaButti K."/>
            <person name="Andreopoulos B."/>
            <person name="Lipzen A."/>
            <person name="Chen C."/>
            <person name="Yan M."/>
            <person name="Daum C."/>
            <person name="Ng V."/>
            <person name="Clum A."/>
            <person name="Steindorff A."/>
            <person name="Ohm R.A."/>
            <person name="Martin F."/>
            <person name="Silar P."/>
            <person name="Natvig D.O."/>
            <person name="Lalanne C."/>
            <person name="Gautier V."/>
            <person name="Ament-Velasquez S.L."/>
            <person name="Kruys A."/>
            <person name="Hutchinson M.I."/>
            <person name="Powell A.J."/>
            <person name="Barry K."/>
            <person name="Miller A.N."/>
            <person name="Grigoriev I.V."/>
            <person name="Debuchy R."/>
            <person name="Gladieux P."/>
            <person name="Hiltunen Thoren M."/>
            <person name="Johannesson H."/>
        </authorList>
    </citation>
    <scope>NUCLEOTIDE SEQUENCE</scope>
    <source>
        <strain evidence="2">CBS 990.96</strain>
    </source>
</reference>
<accession>A0AAN7H1G6</accession>
<evidence type="ECO:0000313" key="2">
    <source>
        <dbReference type="EMBL" id="KAK4225739.1"/>
    </source>
</evidence>
<keyword evidence="3" id="KW-1185">Reference proteome</keyword>
<dbReference type="EMBL" id="MU865360">
    <property type="protein sequence ID" value="KAK4225739.1"/>
    <property type="molecule type" value="Genomic_DNA"/>
</dbReference>
<gene>
    <name evidence="2" type="ORF">QBC38DRAFT_252885</name>
</gene>
<organism evidence="2 3">
    <name type="scientific">Podospora fimiseda</name>
    <dbReference type="NCBI Taxonomy" id="252190"/>
    <lineage>
        <taxon>Eukaryota</taxon>
        <taxon>Fungi</taxon>
        <taxon>Dikarya</taxon>
        <taxon>Ascomycota</taxon>
        <taxon>Pezizomycotina</taxon>
        <taxon>Sordariomycetes</taxon>
        <taxon>Sordariomycetidae</taxon>
        <taxon>Sordariales</taxon>
        <taxon>Podosporaceae</taxon>
        <taxon>Podospora</taxon>
    </lineage>
</organism>
<feature type="region of interest" description="Disordered" evidence="1">
    <location>
        <begin position="256"/>
        <end position="306"/>
    </location>
</feature>
<comment type="caution">
    <text evidence="2">The sequence shown here is derived from an EMBL/GenBank/DDBJ whole genome shotgun (WGS) entry which is preliminary data.</text>
</comment>
<evidence type="ECO:0000313" key="3">
    <source>
        <dbReference type="Proteomes" id="UP001301958"/>
    </source>
</evidence>
<evidence type="ECO:0000256" key="1">
    <source>
        <dbReference type="SAM" id="MobiDB-lite"/>
    </source>
</evidence>
<dbReference type="Proteomes" id="UP001301958">
    <property type="component" value="Unassembled WGS sequence"/>
</dbReference>
<feature type="region of interest" description="Disordered" evidence="1">
    <location>
        <begin position="1"/>
        <end position="64"/>
    </location>
</feature>
<protein>
    <submittedName>
        <fullName evidence="2">Uncharacterized protein</fullName>
    </submittedName>
</protein>
<reference evidence="2" key="2">
    <citation type="submission" date="2023-05" db="EMBL/GenBank/DDBJ databases">
        <authorList>
            <consortium name="Lawrence Berkeley National Laboratory"/>
            <person name="Steindorff A."/>
            <person name="Hensen N."/>
            <person name="Bonometti L."/>
            <person name="Westerberg I."/>
            <person name="Brannstrom I.O."/>
            <person name="Guillou S."/>
            <person name="Cros-Aarteil S."/>
            <person name="Calhoun S."/>
            <person name="Haridas S."/>
            <person name="Kuo A."/>
            <person name="Mondo S."/>
            <person name="Pangilinan J."/>
            <person name="Riley R."/>
            <person name="Labutti K."/>
            <person name="Andreopoulos B."/>
            <person name="Lipzen A."/>
            <person name="Chen C."/>
            <person name="Yanf M."/>
            <person name="Daum C."/>
            <person name="Ng V."/>
            <person name="Clum A."/>
            <person name="Ohm R."/>
            <person name="Martin F."/>
            <person name="Silar P."/>
            <person name="Natvig D."/>
            <person name="Lalanne C."/>
            <person name="Gautier V."/>
            <person name="Ament-Velasquez S.L."/>
            <person name="Kruys A."/>
            <person name="Hutchinson M.I."/>
            <person name="Powell A.J."/>
            <person name="Barry K."/>
            <person name="Miller A.N."/>
            <person name="Grigoriev I.V."/>
            <person name="Debuchy R."/>
            <person name="Gladieux P."/>
            <person name="Thoren M.H."/>
            <person name="Johannesson H."/>
        </authorList>
    </citation>
    <scope>NUCLEOTIDE SEQUENCE</scope>
    <source>
        <strain evidence="2">CBS 990.96</strain>
    </source>
</reference>
<dbReference type="AlphaFoldDB" id="A0AAN7H1G6"/>
<name>A0AAN7H1G6_9PEZI</name>